<gene>
    <name evidence="8" type="ORF">SAMN04489714_0068</name>
</gene>
<protein>
    <recommendedName>
        <fullName evidence="10">TIGR00374 family protein</fullName>
    </recommendedName>
</protein>
<dbReference type="PANTHER" id="PTHR39087:SF2">
    <property type="entry name" value="UPF0104 MEMBRANE PROTEIN MJ1595"/>
    <property type="match status" value="1"/>
</dbReference>
<comment type="subcellular location">
    <subcellularLocation>
        <location evidence="1">Cell membrane</location>
        <topology evidence="1">Multi-pass membrane protein</topology>
    </subcellularLocation>
</comment>
<dbReference type="PANTHER" id="PTHR39087">
    <property type="entry name" value="UPF0104 MEMBRANE PROTEIN MJ1595"/>
    <property type="match status" value="1"/>
</dbReference>
<evidence type="ECO:0008006" key="10">
    <source>
        <dbReference type="Google" id="ProtNLM"/>
    </source>
</evidence>
<feature type="transmembrane region" description="Helical" evidence="7">
    <location>
        <begin position="795"/>
        <end position="814"/>
    </location>
</feature>
<keyword evidence="2" id="KW-1003">Cell membrane</keyword>
<evidence type="ECO:0000256" key="7">
    <source>
        <dbReference type="SAM" id="Phobius"/>
    </source>
</evidence>
<evidence type="ECO:0000313" key="9">
    <source>
        <dbReference type="Proteomes" id="UP000198976"/>
    </source>
</evidence>
<feature type="compositionally biased region" description="Polar residues" evidence="6">
    <location>
        <begin position="379"/>
        <end position="392"/>
    </location>
</feature>
<feature type="transmembrane region" description="Helical" evidence="7">
    <location>
        <begin position="880"/>
        <end position="902"/>
    </location>
</feature>
<feature type="compositionally biased region" description="Low complexity" evidence="6">
    <location>
        <begin position="21"/>
        <end position="47"/>
    </location>
</feature>
<evidence type="ECO:0000256" key="2">
    <source>
        <dbReference type="ARBA" id="ARBA00022475"/>
    </source>
</evidence>
<evidence type="ECO:0000256" key="6">
    <source>
        <dbReference type="SAM" id="MobiDB-lite"/>
    </source>
</evidence>
<feature type="transmembrane region" description="Helical" evidence="7">
    <location>
        <begin position="148"/>
        <end position="174"/>
    </location>
</feature>
<feature type="region of interest" description="Disordered" evidence="6">
    <location>
        <begin position="1"/>
        <end position="67"/>
    </location>
</feature>
<feature type="transmembrane region" description="Helical" evidence="7">
    <location>
        <begin position="251"/>
        <end position="269"/>
    </location>
</feature>
<dbReference type="InterPro" id="IPR011009">
    <property type="entry name" value="Kinase-like_dom_sf"/>
</dbReference>
<feature type="transmembrane region" description="Helical" evidence="7">
    <location>
        <begin position="718"/>
        <end position="742"/>
    </location>
</feature>
<reference evidence="8 9" key="1">
    <citation type="submission" date="2016-10" db="EMBL/GenBank/DDBJ databases">
        <authorList>
            <person name="Varghese N."/>
            <person name="Submissions S."/>
        </authorList>
    </citation>
    <scope>NUCLEOTIDE SEQUENCE [LARGE SCALE GENOMIC DNA]</scope>
    <source>
        <strain evidence="8 9">DSM 9169</strain>
    </source>
</reference>
<evidence type="ECO:0000256" key="4">
    <source>
        <dbReference type="ARBA" id="ARBA00022989"/>
    </source>
</evidence>
<organism evidence="8 9">
    <name type="scientific">Schaalia radingae</name>
    <dbReference type="NCBI Taxonomy" id="131110"/>
    <lineage>
        <taxon>Bacteria</taxon>
        <taxon>Bacillati</taxon>
        <taxon>Actinomycetota</taxon>
        <taxon>Actinomycetes</taxon>
        <taxon>Actinomycetales</taxon>
        <taxon>Actinomycetaceae</taxon>
        <taxon>Schaalia</taxon>
    </lineage>
</organism>
<sequence length="987" mass="105024">MTLKGADSTAPQSTTSDWVEPGSATPTSASPSATSGPSTPTPHGSTTNASAKTDTEPPGSNPDASIDDLSIDQLAATQRATAPLPRLSRPAYFADRHEERTRRREDLTDVILALLGIALVWVLGMYAHSTTQGVTDDVRNVFAGALRAIFLLPVTLIEGLIILAGPIVIVGALARRGRLTTIIETLLTAAIATFTGWVLMIVLDHVPADFTAPLGATGTFGAHAAINLVLMTLAALFTTAGETTHMRSIRYGWLGLAVVAFFGVIRGTMSLPSALVSLLLGRMIGSLARWVLGFEDQRATGIDIVEGLLSIGIVPSRIIRSDLETSTSPLVTWKIDEVDSRRVNPDRHPTGDGSASVISGADMQPGRDTALVGARPGSTAVQAGSETTNAGTPETDVTDEVTTSTDEEADVTSTRQDLHMFTTDVDLVEYTVTRYPQRPDARHYAVWDDHGRLWEVQVLDPGRELTGTLIDVWNNLRLRGISRWVSPSLKANAERSTLTTLAAHRAGVHVAEPLGMAQVGDSILVASKAIPPVTTLKDSPDHLLSDDVLDQVWNQLLLAHSRSITHRDLTFDSVMLDASGQVWLLGWDQGEVATNELNRRIDIAQMLVLLSVCVGEKRALESAVRAVGIRELKASAPVLQGAVLPAQISRAVRKSETLANLRTAIVGDEKNESAQLLKLERFAPKTIITVAILAVALIVVLGSMNFREIADAVTSASPVWILIAFILGALTWFGAAVPLVALSTEKIKLSDATLAQIAASVVTVVAPAGIGPAALNLRFLNKQKVETPMAITTVTLMQISQFLTTVALLLIILLTGASSTPLNISLPTSTIVLIVVAVLAVVATALAVPKLRRWLWAKIKPTWKQIYPRLIWIVGQPKRIAAVLGGNIVMNIGFVGAFWAALKAFGGELNLLTLAVTYLASNSLGSVIPSPGGIGPVEAALTGGLQVAGIPVSVALSTAVLYRLVTFYGRIPFGWAALKIMQKKDLL</sequence>
<feature type="transmembrane region" description="Helical" evidence="7">
    <location>
        <begin position="826"/>
        <end position="848"/>
    </location>
</feature>
<feature type="region of interest" description="Disordered" evidence="6">
    <location>
        <begin position="378"/>
        <end position="407"/>
    </location>
</feature>
<feature type="transmembrane region" description="Helical" evidence="7">
    <location>
        <begin position="687"/>
        <end position="706"/>
    </location>
</feature>
<evidence type="ECO:0000256" key="1">
    <source>
        <dbReference type="ARBA" id="ARBA00004651"/>
    </source>
</evidence>
<dbReference type="EMBL" id="LT629792">
    <property type="protein sequence ID" value="SDT85483.1"/>
    <property type="molecule type" value="Genomic_DNA"/>
</dbReference>
<keyword evidence="5 7" id="KW-0472">Membrane</keyword>
<accession>A0ABY0V4N9</accession>
<keyword evidence="4 7" id="KW-1133">Transmembrane helix</keyword>
<evidence type="ECO:0000313" key="8">
    <source>
        <dbReference type="EMBL" id="SDT85483.1"/>
    </source>
</evidence>
<feature type="transmembrane region" description="Helical" evidence="7">
    <location>
        <begin position="186"/>
        <end position="208"/>
    </location>
</feature>
<feature type="transmembrane region" description="Helical" evidence="7">
    <location>
        <begin position="220"/>
        <end position="239"/>
    </location>
</feature>
<name>A0ABY0V4N9_9ACTO</name>
<keyword evidence="3 7" id="KW-0812">Transmembrane</keyword>
<dbReference type="InterPro" id="IPR022791">
    <property type="entry name" value="L-PG_synthase/AglD"/>
</dbReference>
<dbReference type="RefSeq" id="WP_058237636.1">
    <property type="nucleotide sequence ID" value="NZ_LT629792.1"/>
</dbReference>
<dbReference type="Proteomes" id="UP000198976">
    <property type="component" value="Chromosome I"/>
</dbReference>
<evidence type="ECO:0000256" key="5">
    <source>
        <dbReference type="ARBA" id="ARBA00023136"/>
    </source>
</evidence>
<feature type="transmembrane region" description="Helical" evidence="7">
    <location>
        <begin position="110"/>
        <end position="128"/>
    </location>
</feature>
<keyword evidence="9" id="KW-1185">Reference proteome</keyword>
<dbReference type="Pfam" id="PF03706">
    <property type="entry name" value="LPG_synthase_TM"/>
    <property type="match status" value="1"/>
</dbReference>
<evidence type="ECO:0000256" key="3">
    <source>
        <dbReference type="ARBA" id="ARBA00022692"/>
    </source>
</evidence>
<feature type="region of interest" description="Disordered" evidence="6">
    <location>
        <begin position="342"/>
        <end position="364"/>
    </location>
</feature>
<dbReference type="Gene3D" id="1.10.510.10">
    <property type="entry name" value="Transferase(Phosphotransferase) domain 1"/>
    <property type="match status" value="1"/>
</dbReference>
<dbReference type="SUPFAM" id="SSF56112">
    <property type="entry name" value="Protein kinase-like (PK-like)"/>
    <property type="match status" value="1"/>
</dbReference>
<feature type="transmembrane region" description="Helical" evidence="7">
    <location>
        <begin position="940"/>
        <end position="962"/>
    </location>
</feature>
<feature type="transmembrane region" description="Helical" evidence="7">
    <location>
        <begin position="754"/>
        <end position="775"/>
    </location>
</feature>
<proteinExistence type="predicted"/>